<evidence type="ECO:0008006" key="3">
    <source>
        <dbReference type="Google" id="ProtNLM"/>
    </source>
</evidence>
<evidence type="ECO:0000313" key="2">
    <source>
        <dbReference type="Proteomes" id="UP000656881"/>
    </source>
</evidence>
<gene>
    <name evidence="1" type="ORF">GCM10012286_37200</name>
</gene>
<dbReference type="Pfam" id="PF10604">
    <property type="entry name" value="Polyketide_cyc2"/>
    <property type="match status" value="1"/>
</dbReference>
<dbReference type="InterPro" id="IPR019587">
    <property type="entry name" value="Polyketide_cyclase/dehydratase"/>
</dbReference>
<proteinExistence type="predicted"/>
<dbReference type="SUPFAM" id="SSF55961">
    <property type="entry name" value="Bet v1-like"/>
    <property type="match status" value="1"/>
</dbReference>
<protein>
    <recommendedName>
        <fullName evidence="3">SRPBCC family protein</fullName>
    </recommendedName>
</protein>
<dbReference type="Proteomes" id="UP000656881">
    <property type="component" value="Unassembled WGS sequence"/>
</dbReference>
<dbReference type="EMBL" id="BMNG01000007">
    <property type="protein sequence ID" value="GGO46391.1"/>
    <property type="molecule type" value="Genomic_DNA"/>
</dbReference>
<keyword evidence="2" id="KW-1185">Reference proteome</keyword>
<dbReference type="RefSeq" id="WP_189174802.1">
    <property type="nucleotide sequence ID" value="NZ_BMNG01000007.1"/>
</dbReference>
<evidence type="ECO:0000313" key="1">
    <source>
        <dbReference type="EMBL" id="GGO46391.1"/>
    </source>
</evidence>
<accession>A0ABQ2M3E9</accession>
<dbReference type="InterPro" id="IPR023393">
    <property type="entry name" value="START-like_dom_sf"/>
</dbReference>
<reference evidence="2" key="1">
    <citation type="journal article" date="2019" name="Int. J. Syst. Evol. Microbiol.">
        <title>The Global Catalogue of Microorganisms (GCM) 10K type strain sequencing project: providing services to taxonomists for standard genome sequencing and annotation.</title>
        <authorList>
            <consortium name="The Broad Institute Genomics Platform"/>
            <consortium name="The Broad Institute Genome Sequencing Center for Infectious Disease"/>
            <person name="Wu L."/>
            <person name="Ma J."/>
        </authorList>
    </citation>
    <scope>NUCLEOTIDE SEQUENCE [LARGE SCALE GENOMIC DNA]</scope>
    <source>
        <strain evidence="2">CGMCC 4.7349</strain>
    </source>
</reference>
<organism evidence="1 2">
    <name type="scientific">Streptomyces lasiicapitis</name>
    <dbReference type="NCBI Taxonomy" id="1923961"/>
    <lineage>
        <taxon>Bacteria</taxon>
        <taxon>Bacillati</taxon>
        <taxon>Actinomycetota</taxon>
        <taxon>Actinomycetes</taxon>
        <taxon>Kitasatosporales</taxon>
        <taxon>Streptomycetaceae</taxon>
        <taxon>Streptomyces</taxon>
    </lineage>
</organism>
<sequence length="146" mass="16052">MALFRVERATPLAPDEAWRRLTDWQRHGQVVPLTRVTVAGGPPYGEGTVFTARSGIGRLAFDDPMEVTVWRPPEAEGRAGLCRLVKRGSVVTGWAEIEVHGQGGGSRVIWREELRVRGLPRFLDPVLARVASWVFGRAAGALLASR</sequence>
<comment type="caution">
    <text evidence="1">The sequence shown here is derived from an EMBL/GenBank/DDBJ whole genome shotgun (WGS) entry which is preliminary data.</text>
</comment>
<name>A0ABQ2M3E9_9ACTN</name>
<dbReference type="Gene3D" id="3.30.530.20">
    <property type="match status" value="1"/>
</dbReference>